<evidence type="ECO:0000256" key="1">
    <source>
        <dbReference type="SAM" id="Phobius"/>
    </source>
</evidence>
<keyword evidence="4" id="KW-1185">Reference proteome</keyword>
<dbReference type="GO" id="GO:0016747">
    <property type="term" value="F:acyltransferase activity, transferring groups other than amino-acyl groups"/>
    <property type="evidence" value="ECO:0007669"/>
    <property type="project" value="InterPro"/>
</dbReference>
<feature type="transmembrane region" description="Helical" evidence="1">
    <location>
        <begin position="125"/>
        <end position="145"/>
    </location>
</feature>
<dbReference type="PANTHER" id="PTHR36927">
    <property type="entry name" value="BLR4337 PROTEIN"/>
    <property type="match status" value="1"/>
</dbReference>
<reference evidence="3 4" key="1">
    <citation type="submission" date="2018-02" db="EMBL/GenBank/DDBJ databases">
        <title>Genome sequence of Desulfovibrio carbinolicus DSM 3852.</title>
        <authorList>
            <person name="Wilbanks E."/>
            <person name="Skennerton C.T."/>
            <person name="Orphan V.J."/>
        </authorList>
    </citation>
    <scope>NUCLEOTIDE SEQUENCE [LARGE SCALE GENOMIC DNA]</scope>
    <source>
        <strain evidence="3 4">DSM 3852</strain>
    </source>
</reference>
<dbReference type="KEGG" id="dcb:C3Y92_12155"/>
<feature type="transmembrane region" description="Helical" evidence="1">
    <location>
        <begin position="236"/>
        <end position="253"/>
    </location>
</feature>
<feature type="transmembrane region" description="Helical" evidence="1">
    <location>
        <begin position="95"/>
        <end position="113"/>
    </location>
</feature>
<dbReference type="PANTHER" id="PTHR36927:SF1">
    <property type="entry name" value="MDO-LIKE PROTEIN"/>
    <property type="match status" value="1"/>
</dbReference>
<evidence type="ECO:0000313" key="3">
    <source>
        <dbReference type="EMBL" id="QAZ67931.1"/>
    </source>
</evidence>
<dbReference type="Proteomes" id="UP000293296">
    <property type="component" value="Chromosome"/>
</dbReference>
<sequence length="409" mass="43815">MNLGQETPARSWQLDALRLAGVLAVVVQHAAVAYSAYVPWWYVRDPAKSALADLLLLVCDGATMPLLFGVAGYFALPSLGRRGLGGFLAGRARRLVVPLVGLTLFFCPIIAYIDYRDKGGLDGFWVHWLAIVPTALDWRFMLFASADAAKVSQTLLWSFHLWFLAMLFVFCLVLAAARLAAGPGLTRRGSWGAWSLGRIGLLALGVGLAAGVGQLACPDAAWARLGPFLVFQPTRLPLYAGFFLLGASFWKRGWSADYGLPGRTWVWGLAFVFTLAAMARTGGEAMQAWASGAPSVPLSLAHGLARTAFALAATALAVALVGRARAGSVWRRPGLSRTSFDLYLYHFPPVVVLQYGLCGTAVPVVAKIAVCSALPILVCLGTTRLCGRRAWTRPALIGLAFVGCAVFWG</sequence>
<dbReference type="OrthoDB" id="5446016at2"/>
<dbReference type="RefSeq" id="WP_129352952.1">
    <property type="nucleotide sequence ID" value="NZ_CP026538.1"/>
</dbReference>
<dbReference type="Pfam" id="PF01757">
    <property type="entry name" value="Acyl_transf_3"/>
    <property type="match status" value="1"/>
</dbReference>
<feature type="transmembrane region" description="Helical" evidence="1">
    <location>
        <begin position="157"/>
        <end position="181"/>
    </location>
</feature>
<feature type="transmembrane region" description="Helical" evidence="1">
    <location>
        <begin position="390"/>
        <end position="408"/>
    </location>
</feature>
<dbReference type="AlphaFoldDB" id="A0A4P6HLB5"/>
<feature type="transmembrane region" description="Helical" evidence="1">
    <location>
        <begin position="303"/>
        <end position="321"/>
    </location>
</feature>
<dbReference type="InterPro" id="IPR050623">
    <property type="entry name" value="Glucan_succinyl_AcylTrfase"/>
</dbReference>
<dbReference type="InterPro" id="IPR002656">
    <property type="entry name" value="Acyl_transf_3_dom"/>
</dbReference>
<keyword evidence="1" id="KW-0472">Membrane</keyword>
<feature type="transmembrane region" description="Helical" evidence="1">
    <location>
        <begin position="193"/>
        <end position="216"/>
    </location>
</feature>
<organism evidence="3 4">
    <name type="scientific">Solidesulfovibrio carbinolicus</name>
    <dbReference type="NCBI Taxonomy" id="296842"/>
    <lineage>
        <taxon>Bacteria</taxon>
        <taxon>Pseudomonadati</taxon>
        <taxon>Thermodesulfobacteriota</taxon>
        <taxon>Desulfovibrionia</taxon>
        <taxon>Desulfovibrionales</taxon>
        <taxon>Desulfovibrionaceae</taxon>
        <taxon>Solidesulfovibrio</taxon>
    </lineage>
</organism>
<feature type="domain" description="Acyltransferase 3" evidence="2">
    <location>
        <begin position="13"/>
        <end position="380"/>
    </location>
</feature>
<evidence type="ECO:0000259" key="2">
    <source>
        <dbReference type="Pfam" id="PF01757"/>
    </source>
</evidence>
<keyword evidence="1" id="KW-0812">Transmembrane</keyword>
<proteinExistence type="predicted"/>
<feature type="transmembrane region" description="Helical" evidence="1">
    <location>
        <begin position="20"/>
        <end position="42"/>
    </location>
</feature>
<accession>A0A4P6HLB5</accession>
<name>A0A4P6HLB5_9BACT</name>
<feature type="transmembrane region" description="Helical" evidence="1">
    <location>
        <begin position="265"/>
        <end position="283"/>
    </location>
</feature>
<feature type="transmembrane region" description="Helical" evidence="1">
    <location>
        <begin position="54"/>
        <end position="75"/>
    </location>
</feature>
<dbReference type="EMBL" id="CP026538">
    <property type="protein sequence ID" value="QAZ67931.1"/>
    <property type="molecule type" value="Genomic_DNA"/>
</dbReference>
<protein>
    <submittedName>
        <fullName evidence="3">Fucose-4-O-acetylase</fullName>
    </submittedName>
</protein>
<feature type="transmembrane region" description="Helical" evidence="1">
    <location>
        <begin position="342"/>
        <end position="358"/>
    </location>
</feature>
<keyword evidence="1" id="KW-1133">Transmembrane helix</keyword>
<evidence type="ECO:0000313" key="4">
    <source>
        <dbReference type="Proteomes" id="UP000293296"/>
    </source>
</evidence>
<gene>
    <name evidence="3" type="ORF">C3Y92_12155</name>
</gene>